<gene>
    <name evidence="6" type="ORF">MPRI_13320</name>
</gene>
<feature type="transmembrane region" description="Helical" evidence="5">
    <location>
        <begin position="74"/>
        <end position="94"/>
    </location>
</feature>
<feature type="transmembrane region" description="Helical" evidence="5">
    <location>
        <begin position="169"/>
        <end position="190"/>
    </location>
</feature>
<dbReference type="InterPro" id="IPR036259">
    <property type="entry name" value="MFS_trans_sf"/>
</dbReference>
<evidence type="ECO:0000256" key="4">
    <source>
        <dbReference type="ARBA" id="ARBA00023136"/>
    </source>
</evidence>
<dbReference type="Pfam" id="PF07690">
    <property type="entry name" value="MFS_1"/>
    <property type="match status" value="1"/>
</dbReference>
<dbReference type="Proteomes" id="UP000466578">
    <property type="component" value="Chromosome"/>
</dbReference>
<name>A0ABM7K5D5_9MYCO</name>
<dbReference type="SUPFAM" id="SSF103473">
    <property type="entry name" value="MFS general substrate transporter"/>
    <property type="match status" value="1"/>
</dbReference>
<feature type="transmembrane region" description="Helical" evidence="5">
    <location>
        <begin position="196"/>
        <end position="215"/>
    </location>
</feature>
<proteinExistence type="predicted"/>
<evidence type="ECO:0000256" key="1">
    <source>
        <dbReference type="ARBA" id="ARBA00004141"/>
    </source>
</evidence>
<feature type="transmembrane region" description="Helical" evidence="5">
    <location>
        <begin position="236"/>
        <end position="258"/>
    </location>
</feature>
<feature type="transmembrane region" description="Helical" evidence="5">
    <location>
        <begin position="106"/>
        <end position="124"/>
    </location>
</feature>
<evidence type="ECO:0000256" key="3">
    <source>
        <dbReference type="ARBA" id="ARBA00022989"/>
    </source>
</evidence>
<feature type="transmembrane region" description="Helical" evidence="5">
    <location>
        <begin position="387"/>
        <end position="408"/>
    </location>
</feature>
<sequence length="429" mass="43775">MPRGHLTEPAIDSWTPAEGTFTFDMQPHSADRRATPVRRAKRGVTAAFIAHGLVFSSWAAHIPRVKDELGLSDAALGTALFGAPLGSVVATLASHWALRRWGSHRLIPVMVAGYAVAGTTVGLAKSGAALFGALALWGTFQGALDVAMNTQAATVERAARAPIMARFHGMWSVGTLVGAVIGAACVGAGIGLTAQLTVLGAVVLIVVGTLTRRLIPDAADDSDASSGPTPQGRRAWMTPTVAILAAVSFASFLCEGAATDWSANYLRNVVGAGPSVSALSYAAYTLTMVITRFGAPRLHARVPSRRLLPALAVVAVAGMSVTLATANAAVGVLGFAALGVGVALLVPTAFSAAYGASEAGSAIAIVAATGWLGYLLGPPLIGHLSGWVGLSAALATIPVMMSIVGIAIRYNPAFDKADEFHRDVATPAG</sequence>
<dbReference type="EMBL" id="AP022597">
    <property type="protein sequence ID" value="BBY69145.1"/>
    <property type="molecule type" value="Genomic_DNA"/>
</dbReference>
<dbReference type="PANTHER" id="PTHR23514:SF13">
    <property type="entry name" value="INNER MEMBRANE PROTEIN YBJJ"/>
    <property type="match status" value="1"/>
</dbReference>
<protein>
    <submittedName>
        <fullName evidence="6">MFS transporter</fullName>
    </submittedName>
</protein>
<dbReference type="InterPro" id="IPR051788">
    <property type="entry name" value="MFS_Transporter"/>
</dbReference>
<evidence type="ECO:0000313" key="6">
    <source>
        <dbReference type="EMBL" id="BBY69145.1"/>
    </source>
</evidence>
<feature type="transmembrane region" description="Helical" evidence="5">
    <location>
        <begin position="307"/>
        <end position="326"/>
    </location>
</feature>
<feature type="transmembrane region" description="Helical" evidence="5">
    <location>
        <begin position="362"/>
        <end position="381"/>
    </location>
</feature>
<evidence type="ECO:0000256" key="5">
    <source>
        <dbReference type="SAM" id="Phobius"/>
    </source>
</evidence>
<feature type="transmembrane region" description="Helical" evidence="5">
    <location>
        <begin position="278"/>
        <end position="295"/>
    </location>
</feature>
<keyword evidence="3 5" id="KW-1133">Transmembrane helix</keyword>
<organism evidence="6 7">
    <name type="scientific">Mycobacterium paraintracellulare</name>
    <dbReference type="NCBI Taxonomy" id="1138383"/>
    <lineage>
        <taxon>Bacteria</taxon>
        <taxon>Bacillati</taxon>
        <taxon>Actinomycetota</taxon>
        <taxon>Actinomycetes</taxon>
        <taxon>Mycobacteriales</taxon>
        <taxon>Mycobacteriaceae</taxon>
        <taxon>Mycobacterium</taxon>
        <taxon>Mycobacterium avium complex (MAC)</taxon>
    </lineage>
</organism>
<feature type="transmembrane region" description="Helical" evidence="5">
    <location>
        <begin position="332"/>
        <end position="355"/>
    </location>
</feature>
<dbReference type="InterPro" id="IPR011701">
    <property type="entry name" value="MFS"/>
</dbReference>
<keyword evidence="2 5" id="KW-0812">Transmembrane</keyword>
<keyword evidence="7" id="KW-1185">Reference proteome</keyword>
<feature type="transmembrane region" description="Helical" evidence="5">
    <location>
        <begin position="43"/>
        <end position="62"/>
    </location>
</feature>
<dbReference type="Gene3D" id="1.20.1250.20">
    <property type="entry name" value="MFS general substrate transporter like domains"/>
    <property type="match status" value="2"/>
</dbReference>
<keyword evidence="4 5" id="KW-0472">Membrane</keyword>
<dbReference type="PANTHER" id="PTHR23514">
    <property type="entry name" value="BYPASS OF STOP CODON PROTEIN 6"/>
    <property type="match status" value="1"/>
</dbReference>
<evidence type="ECO:0000313" key="7">
    <source>
        <dbReference type="Proteomes" id="UP000466578"/>
    </source>
</evidence>
<accession>A0ABM7K5D5</accession>
<comment type="subcellular location">
    <subcellularLocation>
        <location evidence="1">Membrane</location>
        <topology evidence="1">Multi-pass membrane protein</topology>
    </subcellularLocation>
</comment>
<evidence type="ECO:0000256" key="2">
    <source>
        <dbReference type="ARBA" id="ARBA00022692"/>
    </source>
</evidence>
<dbReference type="CDD" id="cd17393">
    <property type="entry name" value="MFS_MosC_like"/>
    <property type="match status" value="1"/>
</dbReference>
<reference evidence="6 7" key="1">
    <citation type="journal article" date="2019" name="Emerg. Microbes Infect.">
        <title>Comprehensive subspecies identification of 175 nontuberculous mycobacteria species based on 7547 genomic profiles.</title>
        <authorList>
            <person name="Matsumoto Y."/>
            <person name="Kinjo T."/>
            <person name="Motooka D."/>
            <person name="Nabeya D."/>
            <person name="Jung N."/>
            <person name="Uechi K."/>
            <person name="Horii T."/>
            <person name="Iida T."/>
            <person name="Fujita J."/>
            <person name="Nakamura S."/>
        </authorList>
    </citation>
    <scope>NUCLEOTIDE SEQUENCE [LARGE SCALE GENOMIC DNA]</scope>
    <source>
        <strain evidence="6 7">JCM 30622</strain>
    </source>
</reference>